<organism evidence="2 3">
    <name type="scientific">Cherax quadricarinatus</name>
    <name type="common">Australian red claw crayfish</name>
    <dbReference type="NCBI Taxonomy" id="27406"/>
    <lineage>
        <taxon>Eukaryota</taxon>
        <taxon>Metazoa</taxon>
        <taxon>Ecdysozoa</taxon>
        <taxon>Arthropoda</taxon>
        <taxon>Crustacea</taxon>
        <taxon>Multicrustacea</taxon>
        <taxon>Malacostraca</taxon>
        <taxon>Eumalacostraca</taxon>
        <taxon>Eucarida</taxon>
        <taxon>Decapoda</taxon>
        <taxon>Pleocyemata</taxon>
        <taxon>Astacidea</taxon>
        <taxon>Parastacoidea</taxon>
        <taxon>Parastacidae</taxon>
        <taxon>Cherax</taxon>
    </lineage>
</organism>
<evidence type="ECO:0000259" key="1">
    <source>
        <dbReference type="PROSITE" id="PS51309"/>
    </source>
</evidence>
<dbReference type="EMBL" id="JARKIK010000028">
    <property type="protein sequence ID" value="KAK8742470.1"/>
    <property type="molecule type" value="Genomic_DNA"/>
</dbReference>
<dbReference type="AlphaFoldDB" id="A0AAW0XD95"/>
<feature type="domain" description="PABC" evidence="1">
    <location>
        <begin position="57"/>
        <end position="134"/>
    </location>
</feature>
<dbReference type="GO" id="GO:0034450">
    <property type="term" value="F:ubiquitin-ubiquitin ligase activity"/>
    <property type="evidence" value="ECO:0007669"/>
    <property type="project" value="TreeGrafter"/>
</dbReference>
<dbReference type="GO" id="GO:0000209">
    <property type="term" value="P:protein polyubiquitination"/>
    <property type="evidence" value="ECO:0007669"/>
    <property type="project" value="TreeGrafter"/>
</dbReference>
<dbReference type="InterPro" id="IPR036053">
    <property type="entry name" value="PABP-dom"/>
</dbReference>
<dbReference type="PANTHER" id="PTHR46276">
    <property type="entry name" value="E3 UBIQUITIN-PROTEIN LIGASE UBR5"/>
    <property type="match status" value="1"/>
</dbReference>
<dbReference type="InterPro" id="IPR002004">
    <property type="entry name" value="PABP_HYD_C"/>
</dbReference>
<dbReference type="Pfam" id="PF00658">
    <property type="entry name" value="MLLE"/>
    <property type="match status" value="3"/>
</dbReference>
<name>A0AAW0XD95_CHEQU</name>
<reference evidence="2 3" key="1">
    <citation type="journal article" date="2024" name="BMC Genomics">
        <title>Genome assembly of redclaw crayfish (Cherax quadricarinatus) provides insights into its immune adaptation and hypoxia tolerance.</title>
        <authorList>
            <person name="Liu Z."/>
            <person name="Zheng J."/>
            <person name="Li H."/>
            <person name="Fang K."/>
            <person name="Wang S."/>
            <person name="He J."/>
            <person name="Zhou D."/>
            <person name="Weng S."/>
            <person name="Chi M."/>
            <person name="Gu Z."/>
            <person name="He J."/>
            <person name="Li F."/>
            <person name="Wang M."/>
        </authorList>
    </citation>
    <scope>NUCLEOTIDE SEQUENCE [LARGE SCALE GENOMIC DNA]</scope>
    <source>
        <strain evidence="2">ZL_2023a</strain>
    </source>
</reference>
<dbReference type="PANTHER" id="PTHR46276:SF1">
    <property type="entry name" value="E3 UBIQUITIN-PROTEIN LIGASE UBR5"/>
    <property type="match status" value="1"/>
</dbReference>
<dbReference type="GO" id="GO:0005737">
    <property type="term" value="C:cytoplasm"/>
    <property type="evidence" value="ECO:0007669"/>
    <property type="project" value="TreeGrafter"/>
</dbReference>
<dbReference type="GO" id="GO:0090263">
    <property type="term" value="P:positive regulation of canonical Wnt signaling pathway"/>
    <property type="evidence" value="ECO:0007669"/>
    <property type="project" value="TreeGrafter"/>
</dbReference>
<dbReference type="SUPFAM" id="SSF63570">
    <property type="entry name" value="PABC (PABP) domain"/>
    <property type="match status" value="3"/>
</dbReference>
<comment type="caution">
    <text evidence="2">The sequence shown here is derived from an EMBL/GenBank/DDBJ whole genome shotgun (WGS) entry which is preliminary data.</text>
</comment>
<dbReference type="GO" id="GO:0005634">
    <property type="term" value="C:nucleus"/>
    <property type="evidence" value="ECO:0007669"/>
    <property type="project" value="TreeGrafter"/>
</dbReference>
<dbReference type="GO" id="GO:0003723">
    <property type="term" value="F:RNA binding"/>
    <property type="evidence" value="ECO:0007669"/>
    <property type="project" value="InterPro"/>
</dbReference>
<dbReference type="PROSITE" id="PS51309">
    <property type="entry name" value="PABC"/>
    <property type="match status" value="2"/>
</dbReference>
<gene>
    <name evidence="2" type="ORF">OTU49_001900</name>
</gene>
<dbReference type="SMART" id="SM00517">
    <property type="entry name" value="PolyA"/>
    <property type="match status" value="2"/>
</dbReference>
<keyword evidence="3" id="KW-1185">Reference proteome</keyword>
<dbReference type="Proteomes" id="UP001445076">
    <property type="component" value="Unassembled WGS sequence"/>
</dbReference>
<dbReference type="Gene3D" id="1.10.1900.10">
    <property type="entry name" value="c-terminal domain of poly(a) binding protein"/>
    <property type="match status" value="3"/>
</dbReference>
<evidence type="ECO:0000313" key="3">
    <source>
        <dbReference type="Proteomes" id="UP001445076"/>
    </source>
</evidence>
<proteinExistence type="predicted"/>
<sequence>MDSGCLPETREVLCEHLRVKVCYINPALADQVTDILAGDRTNTEIIDLLKSDTLLEENVEKAVASLSEPDSEVRESLGMALFHSVSILESELCAQVTGMLLELPIPTITQLLNNEEALNEAVIKARGEYLKYIQNEGHTDVPLASPITLSKEKEELGEVIYEKIVSKYPQEAAKLTGMLLQMDYKDLLRVIAEPELLKKKAELAFSVLRAEGEQHH</sequence>
<feature type="domain" description="PABC" evidence="1">
    <location>
        <begin position="136"/>
        <end position="213"/>
    </location>
</feature>
<accession>A0AAW0XD95</accession>
<evidence type="ECO:0000313" key="2">
    <source>
        <dbReference type="EMBL" id="KAK8742470.1"/>
    </source>
</evidence>
<protein>
    <recommendedName>
        <fullName evidence="1">PABC domain-containing protein</fullName>
    </recommendedName>
</protein>